<keyword evidence="2" id="KW-1015">Disulfide bond</keyword>
<feature type="region of interest" description="Disordered" evidence="4">
    <location>
        <begin position="523"/>
        <end position="548"/>
    </location>
</feature>
<protein>
    <submittedName>
        <fullName evidence="6">Cub and zona pellucida-like domain-containing protein 1</fullName>
    </submittedName>
</protein>
<evidence type="ECO:0000259" key="5">
    <source>
        <dbReference type="PROSITE" id="PS01180"/>
    </source>
</evidence>
<reference evidence="6 7" key="1">
    <citation type="journal article" date="2021" name="Elife">
        <title>Chloroplast acquisition without the gene transfer in kleptoplastic sea slugs, Plakobranchus ocellatus.</title>
        <authorList>
            <person name="Maeda T."/>
            <person name="Takahashi S."/>
            <person name="Yoshida T."/>
            <person name="Shimamura S."/>
            <person name="Takaki Y."/>
            <person name="Nagai Y."/>
            <person name="Toyoda A."/>
            <person name="Suzuki Y."/>
            <person name="Arimoto A."/>
            <person name="Ishii H."/>
            <person name="Satoh N."/>
            <person name="Nishiyama T."/>
            <person name="Hasebe M."/>
            <person name="Maruyama T."/>
            <person name="Minagawa J."/>
            <person name="Obokata J."/>
            <person name="Shigenobu S."/>
        </authorList>
    </citation>
    <scope>NUCLEOTIDE SEQUENCE [LARGE SCALE GENOMIC DNA]</scope>
</reference>
<sequence>MCIDPIPYREKAYNGAYTIYFPDPTKGKSREPSRCSWLIQSYRKDYVIQLQFREVSLTRNTDTGVCWEKITVYDGPKRTSNVLASFCGTSSPEIVTSSREALIVFSSTNSSRAENSMFQAKYRATVDRHANEDTSHILRIAFGSFIGAAAFMVVCGGVCRKYKQAHPERSFFQFGRPRVNSAVRGGSIDSRSSIDARITRPAGRQPERLSLRNRIIGFFQGVRIKLTPTRYIRNGGTSTSTMRSGASLSPAEQLQQAGQAVHLRDNGGQWGVHSSPNNTEFDLHVVGGDRTNTPDNLDHANFGYQNIPTSSFTSDPAAVKPPTYEESVNNLNPLYLYHHGPYNNPVFSIKDEPADPAQSFSPPPPYSEHLIDNCNNATQGNNILVQNNNAQVRGVRMAPLPHVAQAPGGVSFSVAAATAEQRPTSQEVQPTAPPDIDTPIDTTALAQSGGISGVCQSQQSIKTERDKPSDQQEAVQNHICPTEAASPNVGAISVTDSLGTVMLVPMSTSSSVMENTPPLSTLAFTSSPQATADRQQLQSSPRDTDVSVGVGGTRLREAAESRAAPLTPVYLSQEGKDLRPGRPKQTNATMMQSLNVAQATCEDTNADVVETGNTCIQQAPNSNASMIESNHGNGVLNNAVGSATSTSTASADTSPAISADTTALPLEMLRRNGLISSVRE</sequence>
<evidence type="ECO:0000256" key="1">
    <source>
        <dbReference type="ARBA" id="ARBA00022737"/>
    </source>
</evidence>
<comment type="caution">
    <text evidence="3">Lacks conserved residue(s) required for the propagation of feature annotation.</text>
</comment>
<dbReference type="EMBL" id="BLXT01002252">
    <property type="protein sequence ID" value="GFN92486.1"/>
    <property type="molecule type" value="Genomic_DNA"/>
</dbReference>
<feature type="domain" description="CUB" evidence="5">
    <location>
        <begin position="2"/>
        <end position="125"/>
    </location>
</feature>
<dbReference type="SUPFAM" id="SSF49854">
    <property type="entry name" value="Spermadhesin, CUB domain"/>
    <property type="match status" value="1"/>
</dbReference>
<gene>
    <name evidence="6" type="ORF">PoB_001899200</name>
</gene>
<dbReference type="Pfam" id="PF00431">
    <property type="entry name" value="CUB"/>
    <property type="match status" value="1"/>
</dbReference>
<keyword evidence="7" id="KW-1185">Reference proteome</keyword>
<feature type="region of interest" description="Disordered" evidence="4">
    <location>
        <begin position="449"/>
        <end position="473"/>
    </location>
</feature>
<dbReference type="PANTHER" id="PTHR24251">
    <property type="entry name" value="OVOCHYMASE-RELATED"/>
    <property type="match status" value="1"/>
</dbReference>
<evidence type="ECO:0000256" key="2">
    <source>
        <dbReference type="ARBA" id="ARBA00023157"/>
    </source>
</evidence>
<dbReference type="Gene3D" id="2.60.120.290">
    <property type="entry name" value="Spermadhesin, CUB domain"/>
    <property type="match status" value="1"/>
</dbReference>
<dbReference type="Proteomes" id="UP000735302">
    <property type="component" value="Unassembled WGS sequence"/>
</dbReference>
<dbReference type="PANTHER" id="PTHR24251:SF50">
    <property type="entry name" value="ATTRACTIN-LIKE 1A"/>
    <property type="match status" value="1"/>
</dbReference>
<feature type="compositionally biased region" description="Polar residues" evidence="4">
    <location>
        <begin position="523"/>
        <end position="541"/>
    </location>
</feature>
<evidence type="ECO:0000256" key="4">
    <source>
        <dbReference type="SAM" id="MobiDB-lite"/>
    </source>
</evidence>
<evidence type="ECO:0000256" key="3">
    <source>
        <dbReference type="PROSITE-ProRule" id="PRU00059"/>
    </source>
</evidence>
<dbReference type="CDD" id="cd00041">
    <property type="entry name" value="CUB"/>
    <property type="match status" value="1"/>
</dbReference>
<proteinExistence type="predicted"/>
<dbReference type="InterPro" id="IPR035914">
    <property type="entry name" value="Sperma_CUB_dom_sf"/>
</dbReference>
<keyword evidence="1" id="KW-0677">Repeat</keyword>
<comment type="caution">
    <text evidence="6">The sequence shown here is derived from an EMBL/GenBank/DDBJ whole genome shotgun (WGS) entry which is preliminary data.</text>
</comment>
<accession>A0AAV3ZDD7</accession>
<evidence type="ECO:0000313" key="7">
    <source>
        <dbReference type="Proteomes" id="UP000735302"/>
    </source>
</evidence>
<evidence type="ECO:0000313" key="6">
    <source>
        <dbReference type="EMBL" id="GFN92486.1"/>
    </source>
</evidence>
<dbReference type="InterPro" id="IPR000859">
    <property type="entry name" value="CUB_dom"/>
</dbReference>
<dbReference type="PROSITE" id="PS01180">
    <property type="entry name" value="CUB"/>
    <property type="match status" value="1"/>
</dbReference>
<name>A0AAV3ZDD7_9GAST</name>
<dbReference type="SMART" id="SM00042">
    <property type="entry name" value="CUB"/>
    <property type="match status" value="1"/>
</dbReference>
<organism evidence="6 7">
    <name type="scientific">Plakobranchus ocellatus</name>
    <dbReference type="NCBI Taxonomy" id="259542"/>
    <lineage>
        <taxon>Eukaryota</taxon>
        <taxon>Metazoa</taxon>
        <taxon>Spiralia</taxon>
        <taxon>Lophotrochozoa</taxon>
        <taxon>Mollusca</taxon>
        <taxon>Gastropoda</taxon>
        <taxon>Heterobranchia</taxon>
        <taxon>Euthyneura</taxon>
        <taxon>Panpulmonata</taxon>
        <taxon>Sacoglossa</taxon>
        <taxon>Placobranchoidea</taxon>
        <taxon>Plakobranchidae</taxon>
        <taxon>Plakobranchus</taxon>
    </lineage>
</organism>
<dbReference type="AlphaFoldDB" id="A0AAV3ZDD7"/>